<protein>
    <submittedName>
        <fullName evidence="3">Uncharacterized protein LOC109019342</fullName>
    </submittedName>
</protein>
<feature type="compositionally biased region" description="Polar residues" evidence="1">
    <location>
        <begin position="31"/>
        <end position="45"/>
    </location>
</feature>
<dbReference type="OrthoDB" id="1191734at2759"/>
<organism evidence="2 3">
    <name type="scientific">Juglans regia</name>
    <name type="common">English walnut</name>
    <dbReference type="NCBI Taxonomy" id="51240"/>
    <lineage>
        <taxon>Eukaryota</taxon>
        <taxon>Viridiplantae</taxon>
        <taxon>Streptophyta</taxon>
        <taxon>Embryophyta</taxon>
        <taxon>Tracheophyta</taxon>
        <taxon>Spermatophyta</taxon>
        <taxon>Magnoliopsida</taxon>
        <taxon>eudicotyledons</taxon>
        <taxon>Gunneridae</taxon>
        <taxon>Pentapetalae</taxon>
        <taxon>rosids</taxon>
        <taxon>fabids</taxon>
        <taxon>Fagales</taxon>
        <taxon>Juglandaceae</taxon>
        <taxon>Juglans</taxon>
    </lineage>
</organism>
<sequence>MCNGEFLQKDPNEAIEYLNELAEKAHIWTRPSATESTNTSRPTGNPNGGRIYHFREEDNLKAKVIQENKEIKSHVSKLMSSLSVNERGRSFLATANALINYRNGLKKLSFANMTMDVNIFHISKQPREDDECQQTYMINALIDKEVHTTHDFDPLEYFLVNYEFDTISDSSDDDICAICYETQD</sequence>
<evidence type="ECO:0000313" key="3">
    <source>
        <dbReference type="RefSeq" id="XP_018857166.1"/>
    </source>
</evidence>
<evidence type="ECO:0000313" key="2">
    <source>
        <dbReference type="Proteomes" id="UP000235220"/>
    </source>
</evidence>
<evidence type="ECO:0000256" key="1">
    <source>
        <dbReference type="SAM" id="MobiDB-lite"/>
    </source>
</evidence>
<accession>A0A2I4HLX7</accession>
<dbReference type="Proteomes" id="UP000235220">
    <property type="component" value="Chromosome 13"/>
</dbReference>
<dbReference type="GeneID" id="109019342"/>
<feature type="region of interest" description="Disordered" evidence="1">
    <location>
        <begin position="28"/>
        <end position="51"/>
    </location>
</feature>
<reference evidence="3" key="1">
    <citation type="submission" date="2025-08" db="UniProtKB">
        <authorList>
            <consortium name="RefSeq"/>
        </authorList>
    </citation>
    <scope>IDENTIFICATION</scope>
    <source>
        <tissue evidence="3">Leaves</tissue>
    </source>
</reference>
<dbReference type="AlphaFoldDB" id="A0A2I4HLX7"/>
<keyword evidence="2" id="KW-1185">Reference proteome</keyword>
<dbReference type="RefSeq" id="XP_018857166.1">
    <property type="nucleotide sequence ID" value="XM_019001621.1"/>
</dbReference>
<dbReference type="Gramene" id="Jr13_18500_p1">
    <property type="protein sequence ID" value="cds.Jr13_18500_p1"/>
    <property type="gene ID" value="Jr13_18500"/>
</dbReference>
<dbReference type="KEGG" id="jre:109019342"/>
<name>A0A2I4HLX7_JUGRE</name>
<gene>
    <name evidence="3" type="primary">LOC109019342</name>
</gene>
<proteinExistence type="predicted"/>